<evidence type="ECO:0000313" key="1">
    <source>
        <dbReference type="EMBL" id="MBX70979.1"/>
    </source>
</evidence>
<dbReference type="AlphaFoldDB" id="A0A2P2QVC8"/>
<accession>A0A2P2QVC8</accession>
<reference evidence="1" key="1">
    <citation type="submission" date="2018-02" db="EMBL/GenBank/DDBJ databases">
        <title>Rhizophora mucronata_Transcriptome.</title>
        <authorList>
            <person name="Meera S.P."/>
            <person name="Sreeshan A."/>
            <person name="Augustine A."/>
        </authorList>
    </citation>
    <scope>NUCLEOTIDE SEQUENCE</scope>
    <source>
        <tissue evidence="1">Leaf</tissue>
    </source>
</reference>
<sequence>MGEECMAKSKNQCTDIGRLIFQNK</sequence>
<name>A0A2P2QVC8_RHIMU</name>
<organism evidence="1">
    <name type="scientific">Rhizophora mucronata</name>
    <name type="common">Asiatic mangrove</name>
    <dbReference type="NCBI Taxonomy" id="61149"/>
    <lineage>
        <taxon>Eukaryota</taxon>
        <taxon>Viridiplantae</taxon>
        <taxon>Streptophyta</taxon>
        <taxon>Embryophyta</taxon>
        <taxon>Tracheophyta</taxon>
        <taxon>Spermatophyta</taxon>
        <taxon>Magnoliopsida</taxon>
        <taxon>eudicotyledons</taxon>
        <taxon>Gunneridae</taxon>
        <taxon>Pentapetalae</taxon>
        <taxon>rosids</taxon>
        <taxon>fabids</taxon>
        <taxon>Malpighiales</taxon>
        <taxon>Rhizophoraceae</taxon>
        <taxon>Rhizophora</taxon>
    </lineage>
</organism>
<proteinExistence type="predicted"/>
<dbReference type="EMBL" id="GGEC01090495">
    <property type="protein sequence ID" value="MBX70979.1"/>
    <property type="molecule type" value="Transcribed_RNA"/>
</dbReference>
<protein>
    <submittedName>
        <fullName evidence="1">Uncharacterized protein</fullName>
    </submittedName>
</protein>